<keyword evidence="3 5" id="KW-0456">Lyase</keyword>
<reference evidence="6 7" key="1">
    <citation type="submission" date="2016-10" db="EMBL/GenBank/DDBJ databases">
        <authorList>
            <person name="Varghese N."/>
            <person name="Submissions S."/>
        </authorList>
    </citation>
    <scope>NUCLEOTIDE SEQUENCE [LARGE SCALE GENOMIC DNA]</scope>
    <source>
        <strain evidence="6 7">DSM 16525</strain>
    </source>
</reference>
<dbReference type="PANTHER" id="PTHR21221">
    <property type="entry name" value="UREIDOGLYCOLATE HYDROLASE"/>
    <property type="match status" value="1"/>
</dbReference>
<sequence>MLIPMREPPDVPRVLVARPLTPEGFAPYGDVVSAGLGPGALANQGTAVRFDWSARLENARESAKPNLAVFRSVARSLPFTVKLLEHHPYSSQVFLPLRCERYLVCVAPTAPSGGPDLERLEAFVCGPGEGVNYHRGVWHHPIVALDAPAELAMLAWEDGSEGDCVVLHFEPSAHVQVRFDG</sequence>
<dbReference type="InterPro" id="IPR011051">
    <property type="entry name" value="RmlC_Cupin_sf"/>
</dbReference>
<dbReference type="InterPro" id="IPR024060">
    <property type="entry name" value="Ureidoglycolate_lyase_dom_sf"/>
</dbReference>
<evidence type="ECO:0000313" key="7">
    <source>
        <dbReference type="Proteomes" id="UP000183760"/>
    </source>
</evidence>
<organism evidence="5 8">
    <name type="scientific">Myxococcus fulvus</name>
    <dbReference type="NCBI Taxonomy" id="33"/>
    <lineage>
        <taxon>Bacteria</taxon>
        <taxon>Pseudomonadati</taxon>
        <taxon>Myxococcota</taxon>
        <taxon>Myxococcia</taxon>
        <taxon>Myxococcales</taxon>
        <taxon>Cystobacterineae</taxon>
        <taxon>Myxococcaceae</taxon>
        <taxon>Myxococcus</taxon>
    </lineage>
</organism>
<dbReference type="STRING" id="1334629.MFUL124B02_41790"/>
<reference evidence="5 8" key="2">
    <citation type="submission" date="2019-07" db="EMBL/GenBank/DDBJ databases">
        <title>Whole genome shotgun sequence of Myxococcus fulvus NBRC 100333.</title>
        <authorList>
            <person name="Hosoyama A."/>
            <person name="Uohara A."/>
            <person name="Ohji S."/>
            <person name="Ichikawa N."/>
        </authorList>
    </citation>
    <scope>NUCLEOTIDE SEQUENCE [LARGE SCALE GENOMIC DNA]</scope>
    <source>
        <strain evidence="5 8">NBRC 100333</strain>
    </source>
</reference>
<dbReference type="InterPro" id="IPR007247">
    <property type="entry name" value="Ureidogly_lyase"/>
</dbReference>
<dbReference type="EMBL" id="BJXR01000074">
    <property type="protein sequence ID" value="GEN13082.1"/>
    <property type="molecule type" value="Genomic_DNA"/>
</dbReference>
<comment type="catalytic activity">
    <reaction evidence="4">
        <text>(S)-ureidoglycolate = urea + glyoxylate</text>
        <dbReference type="Rhea" id="RHEA:11304"/>
        <dbReference type="ChEBI" id="CHEBI:16199"/>
        <dbReference type="ChEBI" id="CHEBI:36655"/>
        <dbReference type="ChEBI" id="CHEBI:57296"/>
        <dbReference type="EC" id="4.3.2.3"/>
    </reaction>
</comment>
<comment type="subunit">
    <text evidence="1">Homodimer.</text>
</comment>
<evidence type="ECO:0000256" key="4">
    <source>
        <dbReference type="ARBA" id="ARBA00047684"/>
    </source>
</evidence>
<gene>
    <name evidence="5" type="primary">allA</name>
    <name evidence="5" type="ORF">MFU01_81190</name>
    <name evidence="6" type="ORF">SAMN05443572_11641</name>
</gene>
<dbReference type="GO" id="GO:0050385">
    <property type="term" value="F:ureidoglycolate lyase activity"/>
    <property type="evidence" value="ECO:0007669"/>
    <property type="project" value="UniProtKB-EC"/>
</dbReference>
<name>A0A511TIC7_MYXFU</name>
<keyword evidence="2" id="KW-0659">Purine metabolism</keyword>
<dbReference type="Gene3D" id="2.60.120.480">
    <property type="entry name" value="Ureidoglycolate hydrolase"/>
    <property type="match status" value="1"/>
</dbReference>
<dbReference type="SUPFAM" id="SSF51182">
    <property type="entry name" value="RmlC-like cupins"/>
    <property type="match status" value="1"/>
</dbReference>
<dbReference type="Pfam" id="PF04115">
    <property type="entry name" value="Ureidogly_lyase"/>
    <property type="match status" value="1"/>
</dbReference>
<comment type="caution">
    <text evidence="5">The sequence shown here is derived from an EMBL/GenBank/DDBJ whole genome shotgun (WGS) entry which is preliminary data.</text>
</comment>
<dbReference type="CDD" id="cd20298">
    <property type="entry name" value="cupin_UAH"/>
    <property type="match status" value="1"/>
</dbReference>
<keyword evidence="7" id="KW-1185">Reference proteome</keyword>
<dbReference type="AlphaFoldDB" id="A0A511TIC7"/>
<dbReference type="PIRSF" id="PIRSF017306">
    <property type="entry name" value="Ureidogly_hydro"/>
    <property type="match status" value="1"/>
</dbReference>
<proteinExistence type="predicted"/>
<evidence type="ECO:0000313" key="5">
    <source>
        <dbReference type="EMBL" id="GEN13082.1"/>
    </source>
</evidence>
<dbReference type="Proteomes" id="UP000183760">
    <property type="component" value="Unassembled WGS sequence"/>
</dbReference>
<protein>
    <submittedName>
        <fullName evidence="5">Ureidoglycolate lyase</fullName>
    </submittedName>
</protein>
<evidence type="ECO:0000256" key="2">
    <source>
        <dbReference type="ARBA" id="ARBA00022631"/>
    </source>
</evidence>
<dbReference type="InterPro" id="IPR047233">
    <property type="entry name" value="UAH_cupin"/>
</dbReference>
<evidence type="ECO:0000313" key="8">
    <source>
        <dbReference type="Proteomes" id="UP000321514"/>
    </source>
</evidence>
<accession>A0A511TIC7</accession>
<evidence type="ECO:0000256" key="1">
    <source>
        <dbReference type="ARBA" id="ARBA00011738"/>
    </source>
</evidence>
<evidence type="ECO:0000313" key="6">
    <source>
        <dbReference type="EMBL" id="SEU40971.1"/>
    </source>
</evidence>
<evidence type="ECO:0000256" key="3">
    <source>
        <dbReference type="ARBA" id="ARBA00023239"/>
    </source>
</evidence>
<dbReference type="GO" id="GO:0000256">
    <property type="term" value="P:allantoin catabolic process"/>
    <property type="evidence" value="ECO:0007669"/>
    <property type="project" value="InterPro"/>
</dbReference>
<dbReference type="Proteomes" id="UP000321514">
    <property type="component" value="Unassembled WGS sequence"/>
</dbReference>
<dbReference type="GO" id="GO:0006144">
    <property type="term" value="P:purine nucleobase metabolic process"/>
    <property type="evidence" value="ECO:0007669"/>
    <property type="project" value="UniProtKB-KW"/>
</dbReference>
<dbReference type="GO" id="GO:0004848">
    <property type="term" value="F:ureidoglycolate hydrolase activity"/>
    <property type="evidence" value="ECO:0007669"/>
    <property type="project" value="InterPro"/>
</dbReference>
<dbReference type="EMBL" id="FOIB01000016">
    <property type="protein sequence ID" value="SEU40971.1"/>
    <property type="molecule type" value="Genomic_DNA"/>
</dbReference>
<dbReference type="PANTHER" id="PTHR21221:SF1">
    <property type="entry name" value="UREIDOGLYCOLATE LYASE"/>
    <property type="match status" value="1"/>
</dbReference>